<keyword evidence="1" id="KW-1133">Transmembrane helix</keyword>
<dbReference type="Proteomes" id="UP001059252">
    <property type="component" value="Chromosome"/>
</dbReference>
<evidence type="ECO:0000313" key="3">
    <source>
        <dbReference type="Proteomes" id="UP001059252"/>
    </source>
</evidence>
<accession>A0ABY5R7Y3</accession>
<keyword evidence="1" id="KW-0812">Transmembrane</keyword>
<evidence type="ECO:0008006" key="4">
    <source>
        <dbReference type="Google" id="ProtNLM"/>
    </source>
</evidence>
<sequence>MLLNYNKSMPIWLIVAIIFLITIILISFVLAFLLIKKYQNKLIARRLHEIEIGINKQALLPLLSSIKRLNTLENFKEYFDLKNKKYQNLKNDRVELTIKYNDCKIAFQNKSLSRQQLKELNNLFSKFQNKIIEINNGINQIFQETDINTKEYKKIIFYLSEANKIYESKSQKYNIQSSVIDSQLSLVKIKNKNLKFALGTNKFLENQKLLNDFAHEILKLYKLINCFVEIEFQLHQIIDKKIKIINDEITKLQVKSPEILEEIKNNFEQIQILKENAEKFYYNAQIDEAKDEIRKIYAQIENIYLLIKKEKTFENFYKLNVKRKDQLNAYIVELYKEVKATLFKYENNFFYQRNIDIKYLSNQIHLTYKTWNEKLIIASRSKSKISYINNLQEALIQIKHFIKLKNELDETINNLNYLKNNQNQIYLNLELLILSIEENIKKYNVILEEDEISSLKKLNDLKKMAVPKNEIIYLEDQIELKKLQEAIIQVLLKIGYKIEIVKIVKIILQEANLQRSTNKELNANLKSLERLTLNGQYIKAIENFNQYSKRRK</sequence>
<feature type="transmembrane region" description="Helical" evidence="1">
    <location>
        <begin position="12"/>
        <end position="35"/>
    </location>
</feature>
<dbReference type="EMBL" id="CP102734">
    <property type="protein sequence ID" value="UVD81621.1"/>
    <property type="molecule type" value="Genomic_DNA"/>
</dbReference>
<keyword evidence="1" id="KW-0472">Membrane</keyword>
<reference evidence="2" key="1">
    <citation type="submission" date="2022-08" db="EMBL/GenBank/DDBJ databases">
        <title>Complete genome of Mycoplasma iguanae type strain 2327.</title>
        <authorList>
            <person name="Spergser J."/>
        </authorList>
    </citation>
    <scope>NUCLEOTIDE SEQUENCE</scope>
    <source>
        <strain evidence="2">2327</strain>
    </source>
</reference>
<keyword evidence="3" id="KW-1185">Reference proteome</keyword>
<proteinExistence type="predicted"/>
<gene>
    <name evidence="2" type="ORF">NV226_02760</name>
</gene>
<evidence type="ECO:0000256" key="1">
    <source>
        <dbReference type="SAM" id="Phobius"/>
    </source>
</evidence>
<dbReference type="RefSeq" id="WP_258210795.1">
    <property type="nucleotide sequence ID" value="NZ_CP102734.1"/>
</dbReference>
<name>A0ABY5R7Y3_9MOLU</name>
<organism evidence="2 3">
    <name type="scientific">Mycoplasma iguanae</name>
    <dbReference type="NCBI Taxonomy" id="292461"/>
    <lineage>
        <taxon>Bacteria</taxon>
        <taxon>Bacillati</taxon>
        <taxon>Mycoplasmatota</taxon>
        <taxon>Mollicutes</taxon>
        <taxon>Mycoplasmataceae</taxon>
        <taxon>Mycoplasma</taxon>
    </lineage>
</organism>
<evidence type="ECO:0000313" key="2">
    <source>
        <dbReference type="EMBL" id="UVD81621.1"/>
    </source>
</evidence>
<protein>
    <recommendedName>
        <fullName evidence="4">Septation ring formation regulator EzrA</fullName>
    </recommendedName>
</protein>